<dbReference type="GO" id="GO:0008270">
    <property type="term" value="F:zinc ion binding"/>
    <property type="evidence" value="ECO:0007669"/>
    <property type="project" value="UniProtKB-KW"/>
</dbReference>
<organism evidence="20 21">
    <name type="scientific">Zygosaccharomyces mellis</name>
    <dbReference type="NCBI Taxonomy" id="42258"/>
    <lineage>
        <taxon>Eukaryota</taxon>
        <taxon>Fungi</taxon>
        <taxon>Dikarya</taxon>
        <taxon>Ascomycota</taxon>
        <taxon>Saccharomycotina</taxon>
        <taxon>Saccharomycetes</taxon>
        <taxon>Saccharomycetales</taxon>
        <taxon>Saccharomycetaceae</taxon>
        <taxon>Zygosaccharomyces</taxon>
    </lineage>
</organism>
<evidence type="ECO:0000256" key="3">
    <source>
        <dbReference type="ARBA" id="ARBA00022475"/>
    </source>
</evidence>
<evidence type="ECO:0000256" key="2">
    <source>
        <dbReference type="ARBA" id="ARBA00004413"/>
    </source>
</evidence>
<keyword evidence="5" id="KW-0479">Metal-binding</keyword>
<comment type="caution">
    <text evidence="20">The sequence shown here is derived from an EMBL/GenBank/DDBJ whole genome shotgun (WGS) entry which is preliminary data.</text>
</comment>
<keyword evidence="18" id="KW-0812">Transmembrane</keyword>
<evidence type="ECO:0000259" key="19">
    <source>
        <dbReference type="PROSITE" id="PS50157"/>
    </source>
</evidence>
<evidence type="ECO:0000256" key="12">
    <source>
        <dbReference type="ARBA" id="ARBA00023242"/>
    </source>
</evidence>
<comment type="subcellular location">
    <subcellularLocation>
        <location evidence="2">Cell membrane</location>
        <topology evidence="2">Peripheral membrane protein</topology>
        <orientation evidence="2">Cytoplasmic side</orientation>
    </subcellularLocation>
    <subcellularLocation>
        <location evidence="1">Nucleus</location>
    </subcellularLocation>
</comment>
<dbReference type="InterPro" id="IPR013087">
    <property type="entry name" value="Znf_C2H2_type"/>
</dbReference>
<name>A0A4C2E5A7_9SACH</name>
<keyword evidence="10 18" id="KW-0472">Membrane</keyword>
<evidence type="ECO:0000313" key="21">
    <source>
        <dbReference type="Proteomes" id="UP000301737"/>
    </source>
</evidence>
<dbReference type="GO" id="GO:0045944">
    <property type="term" value="P:positive regulation of transcription by RNA polymerase II"/>
    <property type="evidence" value="ECO:0007669"/>
    <property type="project" value="UniProtKB-ARBA"/>
</dbReference>
<proteinExistence type="predicted"/>
<feature type="transmembrane region" description="Helical" evidence="18">
    <location>
        <begin position="15"/>
        <end position="35"/>
    </location>
</feature>
<evidence type="ECO:0000313" key="20">
    <source>
        <dbReference type="EMBL" id="GCE97929.1"/>
    </source>
</evidence>
<evidence type="ECO:0000256" key="9">
    <source>
        <dbReference type="ARBA" id="ARBA00023125"/>
    </source>
</evidence>
<keyword evidence="21" id="KW-1185">Reference proteome</keyword>
<feature type="region of interest" description="Disordered" evidence="17">
    <location>
        <begin position="144"/>
        <end position="188"/>
    </location>
</feature>
<protein>
    <recommendedName>
        <fullName evidence="15">Transcription factor STP1</fullName>
    </recommendedName>
</protein>
<dbReference type="EMBL" id="BIMX01000003">
    <property type="protein sequence ID" value="GCE97929.1"/>
    <property type="molecule type" value="Genomic_DNA"/>
</dbReference>
<dbReference type="SUPFAM" id="SSF57667">
    <property type="entry name" value="beta-beta-alpha zinc fingers"/>
    <property type="match status" value="1"/>
</dbReference>
<evidence type="ECO:0000256" key="7">
    <source>
        <dbReference type="ARBA" id="ARBA00022771"/>
    </source>
</evidence>
<accession>A0A4C2E5A7</accession>
<keyword evidence="7 16" id="KW-0863">Zinc-finger</keyword>
<feature type="domain" description="C2H2-type" evidence="19">
    <location>
        <begin position="204"/>
        <end position="231"/>
    </location>
</feature>
<dbReference type="GO" id="GO:0008033">
    <property type="term" value="P:tRNA processing"/>
    <property type="evidence" value="ECO:0007669"/>
    <property type="project" value="UniProtKB-KW"/>
</dbReference>
<dbReference type="GO" id="GO:0005886">
    <property type="term" value="C:plasma membrane"/>
    <property type="evidence" value="ECO:0007669"/>
    <property type="project" value="UniProtKB-SubCell"/>
</dbReference>
<reference evidence="20 21" key="1">
    <citation type="submission" date="2019-01" db="EMBL/GenBank/DDBJ databases">
        <title>Draft Genome Sequencing of Zygosaccharomyces mellis Ca-7.</title>
        <authorList>
            <person name="Shiwa Y."/>
            <person name="Kanesaki Y."/>
            <person name="Ishige T."/>
            <person name="Mura K."/>
            <person name="Hori T."/>
            <person name="Tamura T."/>
        </authorList>
    </citation>
    <scope>NUCLEOTIDE SEQUENCE [LARGE SCALE GENOMIC DNA]</scope>
    <source>
        <strain evidence="20 21">Ca-7</strain>
    </source>
</reference>
<dbReference type="GO" id="GO:0000981">
    <property type="term" value="F:DNA-binding transcription factor activity, RNA polymerase II-specific"/>
    <property type="evidence" value="ECO:0007669"/>
    <property type="project" value="TreeGrafter"/>
</dbReference>
<dbReference type="OrthoDB" id="9439903at2759"/>
<feature type="region of interest" description="Disordered" evidence="17">
    <location>
        <begin position="461"/>
        <end position="488"/>
    </location>
</feature>
<dbReference type="InterPro" id="IPR036236">
    <property type="entry name" value="Znf_C2H2_sf"/>
</dbReference>
<evidence type="ECO:0000256" key="13">
    <source>
        <dbReference type="ARBA" id="ARBA00038616"/>
    </source>
</evidence>
<keyword evidence="11" id="KW-0865">Zymogen</keyword>
<gene>
    <name evidence="20" type="primary">STP1</name>
    <name evidence="20" type="ORF">ZYGM_003978</name>
</gene>
<keyword evidence="3" id="KW-1003">Cell membrane</keyword>
<evidence type="ECO:0000256" key="4">
    <source>
        <dbReference type="ARBA" id="ARBA00022694"/>
    </source>
</evidence>
<dbReference type="PROSITE" id="PS00028">
    <property type="entry name" value="ZINC_FINGER_C2H2_1"/>
    <property type="match status" value="1"/>
</dbReference>
<dbReference type="PANTHER" id="PTHR24396:SF19">
    <property type="entry name" value="FI01119P"/>
    <property type="match status" value="1"/>
</dbReference>
<evidence type="ECO:0000256" key="16">
    <source>
        <dbReference type="PROSITE-ProRule" id="PRU00042"/>
    </source>
</evidence>
<comment type="subunit">
    <text evidence="13">Interacts (via Region II) with SSY5; protease component of the SPS-sensor.</text>
</comment>
<feature type="compositionally biased region" description="Polar residues" evidence="17">
    <location>
        <begin position="421"/>
        <end position="436"/>
    </location>
</feature>
<dbReference type="PROSITE" id="PS50157">
    <property type="entry name" value="ZINC_FINGER_C2H2_2"/>
    <property type="match status" value="1"/>
</dbReference>
<dbReference type="SMART" id="SM00355">
    <property type="entry name" value="ZnF_C2H2"/>
    <property type="match status" value="2"/>
</dbReference>
<keyword evidence="6" id="KW-0677">Repeat</keyword>
<evidence type="ECO:0000256" key="5">
    <source>
        <dbReference type="ARBA" id="ARBA00022723"/>
    </source>
</evidence>
<feature type="compositionally biased region" description="Basic residues" evidence="17">
    <location>
        <begin position="397"/>
        <end position="406"/>
    </location>
</feature>
<dbReference type="GO" id="GO:0005634">
    <property type="term" value="C:nucleus"/>
    <property type="evidence" value="ECO:0007669"/>
    <property type="project" value="UniProtKB-SubCell"/>
</dbReference>
<evidence type="ECO:0000256" key="15">
    <source>
        <dbReference type="ARBA" id="ARBA00073838"/>
    </source>
</evidence>
<dbReference type="GO" id="GO:0000978">
    <property type="term" value="F:RNA polymerase II cis-regulatory region sequence-specific DNA binding"/>
    <property type="evidence" value="ECO:0007669"/>
    <property type="project" value="TreeGrafter"/>
</dbReference>
<dbReference type="FunFam" id="3.30.160.60:FF:002194">
    <property type="entry name" value="STP1p Transcription factor"/>
    <property type="match status" value="1"/>
</dbReference>
<dbReference type="AlphaFoldDB" id="A0A4C2E5A7"/>
<feature type="region of interest" description="Disordered" evidence="17">
    <location>
        <begin position="391"/>
        <end position="448"/>
    </location>
</feature>
<dbReference type="PANTHER" id="PTHR24396">
    <property type="entry name" value="ZINC FINGER PROTEIN"/>
    <property type="match status" value="1"/>
</dbReference>
<evidence type="ECO:0000256" key="14">
    <source>
        <dbReference type="ARBA" id="ARBA00057128"/>
    </source>
</evidence>
<feature type="region of interest" description="Disordered" evidence="17">
    <location>
        <begin position="43"/>
        <end position="65"/>
    </location>
</feature>
<sequence length="589" mass="65008">MVGVESISLSINAPLKLFVTFFMGVFKSIVNLIIIPAPNYHNDKKQDKKVENQMPKEQKVKVENGESVEEPISLFPREHNVNKSLFKSASVIPCSLDIPTVDSAMTVSTTPDGQLQCKLSTDEHAILPSNNTRNTMVTPPTSIGANGLPISPESNTSCTPVKPEEEGVPSASTTTSTSTNLNTNSKPATMNSVVPEGANNEGLFVCHYCDAKFKIRGYLTRHIKKHAILKAYHCPFFMGDAPPELRCHNSGGFSRRDTYKTHLRTRHFIYPKGIKPSERNKSAGNCGQCGQNFENTDKWVEQHIESGECQGLPHDYVRNIKSERKSGKLKMIKTSTGHSRFISTAQSVVEPKVLLNKEALEAMAIVAHNTNRSDILSHYGNNKILMVSANFKGESKPKKKYSRKRSTRLDNNEKLDKSPRKPQQQSVSSLSSTETPTALPPLEESPMAFNSYNFESNTPCLDSSIVPSPEQNHSLEPVPSASSASSHEFHLNSKNNGYNFSMNNIGNSGIMFNDPFSVPLDTEQSPSCGSLGYNVAKNCPGGTLGDGTQQITINEILQKQMDPVVLGDSQLRELKEYTNFYKHTFGYNV</sequence>
<keyword evidence="12" id="KW-0539">Nucleus</keyword>
<evidence type="ECO:0000256" key="10">
    <source>
        <dbReference type="ARBA" id="ARBA00023136"/>
    </source>
</evidence>
<dbReference type="Proteomes" id="UP000301737">
    <property type="component" value="Unassembled WGS sequence"/>
</dbReference>
<feature type="compositionally biased region" description="Basic and acidic residues" evidence="17">
    <location>
        <begin position="407"/>
        <end position="419"/>
    </location>
</feature>
<evidence type="ECO:0000256" key="11">
    <source>
        <dbReference type="ARBA" id="ARBA00023145"/>
    </source>
</evidence>
<keyword evidence="8" id="KW-0862">Zinc</keyword>
<feature type="compositionally biased region" description="Basic and acidic residues" evidence="17">
    <location>
        <begin position="43"/>
        <end position="64"/>
    </location>
</feature>
<dbReference type="InterPro" id="IPR051643">
    <property type="entry name" value="Transcr_Reg_ZincFinger"/>
</dbReference>
<keyword evidence="18" id="KW-1133">Transmembrane helix</keyword>
<evidence type="ECO:0000256" key="17">
    <source>
        <dbReference type="SAM" id="MobiDB-lite"/>
    </source>
</evidence>
<dbReference type="Gene3D" id="3.30.160.60">
    <property type="entry name" value="Classic Zinc Finger"/>
    <property type="match status" value="1"/>
</dbReference>
<keyword evidence="4" id="KW-0819">tRNA processing</keyword>
<evidence type="ECO:0000256" key="18">
    <source>
        <dbReference type="SAM" id="Phobius"/>
    </source>
</evidence>
<keyword evidence="9" id="KW-0238">DNA-binding</keyword>
<evidence type="ECO:0000256" key="8">
    <source>
        <dbReference type="ARBA" id="ARBA00022833"/>
    </source>
</evidence>
<evidence type="ECO:0000256" key="1">
    <source>
        <dbReference type="ARBA" id="ARBA00004123"/>
    </source>
</evidence>
<evidence type="ECO:0000256" key="6">
    <source>
        <dbReference type="ARBA" id="ARBA00022737"/>
    </source>
</evidence>
<feature type="compositionally biased region" description="Low complexity" evidence="17">
    <location>
        <begin position="170"/>
        <end position="185"/>
    </location>
</feature>
<comment type="function">
    <text evidence="14">Transcription factor involved in the regulation of gene expression in response to extracellular amino acid levels. Synthesized as latent cytoplasmic precursor, which, upon a signal initiated by the plasma membrane SPS (SSY1-PTR3-SSY5) amino acid sensor system, becomes proteolytically activated and relocates to the nucleus, where it induces the expression of SPS-sensor-regulated genes, including the amino-acid permeases AGP1, BAP2, BAP3 and GNP1. Binding to promoters is facilitated by DAL81. Involved in the repression of genes subject to nitrogen catabolite repression and genes involved in stress response. Negatively regulated by inner nuclear membrane proteins ASI1, ASI2 and ASI3, which prevent unprocessed precursor forms that escape cytoplasmic anchoring from inducing SPS-sensor-regulated genes. May be involved in pre-tRNA splicing.</text>
</comment>